<dbReference type="InterPro" id="IPR005000">
    <property type="entry name" value="Aldolase/citrate-lyase_domain"/>
</dbReference>
<dbReference type="SUPFAM" id="SSF51621">
    <property type="entry name" value="Phosphoenolpyruvate/pyruvate domain"/>
    <property type="match status" value="1"/>
</dbReference>
<protein>
    <submittedName>
        <fullName evidence="5">4-hydroxy-2-oxo-heptane-1,7-dioate aldolase</fullName>
        <ecNumber evidence="5">4.1.2.52</ecNumber>
    </submittedName>
</protein>
<evidence type="ECO:0000256" key="3">
    <source>
        <dbReference type="ARBA" id="ARBA00023239"/>
    </source>
</evidence>
<dbReference type="InterPro" id="IPR050251">
    <property type="entry name" value="HpcH-HpaI_aldolase"/>
</dbReference>
<dbReference type="InterPro" id="IPR015813">
    <property type="entry name" value="Pyrv/PenolPyrv_kinase-like_dom"/>
</dbReference>
<accession>A0A3P4B7J3</accession>
<proteinExistence type="inferred from homology"/>
<gene>
    <name evidence="5" type="primary">hpcH_1</name>
    <name evidence="5" type="ORF">PIGHUM_03745</name>
</gene>
<comment type="similarity">
    <text evidence="1">Belongs to the HpcH/HpaI aldolase family.</text>
</comment>
<sequence length="290" mass="30410">MARGRARPDNAWTFNLTSPVDAMTLPDNSFKRALQRGAPQFGCWAAFADSYVTEALASIGFDWLLIDNEHAPNDLRSTLSQLQAVAPYRSHPVVRPARSDTAAIKQMLDIGVQTLLLPMIDTADQARDAVLATRYPPRGVRGVGAALARASRWNGVTDYLGKASDEICVLVQVETVTGLGNVDAIAEVEGIDGVFFGPADLSASLGLLGQPGADSVRAEIRRGIESVARAGKSSGVLATDERAAREYLAAGASFVAVGTDVALLGAAARQLLAAYRNGAADAVSAKPGGY</sequence>
<evidence type="ECO:0000313" key="5">
    <source>
        <dbReference type="EMBL" id="VCU71658.1"/>
    </source>
</evidence>
<keyword evidence="2" id="KW-0479">Metal-binding</keyword>
<dbReference type="GO" id="GO:0005737">
    <property type="term" value="C:cytoplasm"/>
    <property type="evidence" value="ECO:0007669"/>
    <property type="project" value="TreeGrafter"/>
</dbReference>
<keyword evidence="3 5" id="KW-0456">Lyase</keyword>
<dbReference type="Gene3D" id="3.20.20.60">
    <property type="entry name" value="Phosphoenolpyruvate-binding domains"/>
    <property type="match status" value="1"/>
</dbReference>
<reference evidence="5 6" key="1">
    <citation type="submission" date="2018-10" db="EMBL/GenBank/DDBJ databases">
        <authorList>
            <person name="Criscuolo A."/>
        </authorList>
    </citation>
    <scope>NUCLEOTIDE SEQUENCE [LARGE SCALE GENOMIC DNA]</scope>
    <source>
        <strain evidence="5">DnA1</strain>
    </source>
</reference>
<dbReference type="InterPro" id="IPR040442">
    <property type="entry name" value="Pyrv_kinase-like_dom_sf"/>
</dbReference>
<dbReference type="GO" id="GO:0046872">
    <property type="term" value="F:metal ion binding"/>
    <property type="evidence" value="ECO:0007669"/>
    <property type="project" value="UniProtKB-KW"/>
</dbReference>
<evidence type="ECO:0000256" key="2">
    <source>
        <dbReference type="ARBA" id="ARBA00022723"/>
    </source>
</evidence>
<dbReference type="GO" id="GO:0016832">
    <property type="term" value="F:aldehyde-lyase activity"/>
    <property type="evidence" value="ECO:0007669"/>
    <property type="project" value="UniProtKB-ARBA"/>
</dbReference>
<name>A0A3P4B7J3_9BURK</name>
<dbReference type="EMBL" id="UWPJ01000029">
    <property type="protein sequence ID" value="VCU71658.1"/>
    <property type="molecule type" value="Genomic_DNA"/>
</dbReference>
<evidence type="ECO:0000256" key="1">
    <source>
        <dbReference type="ARBA" id="ARBA00005568"/>
    </source>
</evidence>
<dbReference type="EC" id="4.1.2.52" evidence="5"/>
<feature type="domain" description="HpcH/HpaI aldolase/citrate lyase" evidence="4">
    <location>
        <begin position="40"/>
        <end position="264"/>
    </location>
</feature>
<evidence type="ECO:0000259" key="4">
    <source>
        <dbReference type="Pfam" id="PF03328"/>
    </source>
</evidence>
<keyword evidence="6" id="KW-1185">Reference proteome</keyword>
<dbReference type="FunFam" id="3.20.20.60:FF:000004">
    <property type="entry name" value="5-keto-4-deoxy-D-glucarate aldolase"/>
    <property type="match status" value="1"/>
</dbReference>
<dbReference type="AlphaFoldDB" id="A0A3P4B7J3"/>
<dbReference type="PANTHER" id="PTHR30502:SF0">
    <property type="entry name" value="PHOSPHOENOLPYRUVATE CARBOXYLASE FAMILY PROTEIN"/>
    <property type="match status" value="1"/>
</dbReference>
<organism evidence="5 6">
    <name type="scientific">Pigmentiphaga humi</name>
    <dbReference type="NCBI Taxonomy" id="2478468"/>
    <lineage>
        <taxon>Bacteria</taxon>
        <taxon>Pseudomonadati</taxon>
        <taxon>Pseudomonadota</taxon>
        <taxon>Betaproteobacteria</taxon>
        <taxon>Burkholderiales</taxon>
        <taxon>Alcaligenaceae</taxon>
        <taxon>Pigmentiphaga</taxon>
    </lineage>
</organism>
<dbReference type="PANTHER" id="PTHR30502">
    <property type="entry name" value="2-KETO-3-DEOXY-L-RHAMNONATE ALDOLASE"/>
    <property type="match status" value="1"/>
</dbReference>
<evidence type="ECO:0000313" key="6">
    <source>
        <dbReference type="Proteomes" id="UP000277294"/>
    </source>
</evidence>
<dbReference type="Proteomes" id="UP000277294">
    <property type="component" value="Unassembled WGS sequence"/>
</dbReference>
<dbReference type="Pfam" id="PF03328">
    <property type="entry name" value="HpcH_HpaI"/>
    <property type="match status" value="1"/>
</dbReference>